<dbReference type="PROSITE" id="PS50042">
    <property type="entry name" value="CNMP_BINDING_3"/>
    <property type="match status" value="1"/>
</dbReference>
<evidence type="ECO:0000313" key="2">
    <source>
        <dbReference type="EMBL" id="KAJ7338974.1"/>
    </source>
</evidence>
<dbReference type="PANTHER" id="PTHR23011">
    <property type="entry name" value="CYCLIC NUCLEOTIDE-BINDING DOMAIN CONTAINING PROTEIN"/>
    <property type="match status" value="1"/>
</dbReference>
<proteinExistence type="predicted"/>
<evidence type="ECO:0000259" key="1">
    <source>
        <dbReference type="PROSITE" id="PS50042"/>
    </source>
</evidence>
<sequence length="360" mass="41112">PILRTADEHETVYKIMKTIPDINEQLSDAEMKELSTTVIREYWVKGSRVDGSKGFYAILKGSVKPQTKHYKKMVGEDLVSASIPCSATSETKISWSLPPEASLGVGYCFGTLLPLPGKQQHNTLTVVTEDNCDFLKIPSVDYLRIKEETAKREQLAKEELIRFSPYYQNWPMVFIFQLSAQLKWKKFPVNHVLMKGGEISQYIGFIKSGHCNAYRIIPALVKRPLGKMIKQMRHVLIGQLNPKESFGEMSILLQSPATYTLKAATPVELGLIDASDVLNLDPMIQMLLLQTVKPSFENITHDDLKLAYIKKEMEKEWKHKKDMILKEVLFYNGIMPGVGKWVHKNEKKHQEHPNVVKTHM</sequence>
<dbReference type="Gene3D" id="2.60.120.10">
    <property type="entry name" value="Jelly Rolls"/>
    <property type="match status" value="2"/>
</dbReference>
<name>A0A9Q0Y5B3_9SAUR</name>
<dbReference type="EMBL" id="JAPFRF010000003">
    <property type="protein sequence ID" value="KAJ7338974.1"/>
    <property type="molecule type" value="Genomic_DNA"/>
</dbReference>
<organism evidence="2 3">
    <name type="scientific">Phrynocephalus forsythii</name>
    <dbReference type="NCBI Taxonomy" id="171643"/>
    <lineage>
        <taxon>Eukaryota</taxon>
        <taxon>Metazoa</taxon>
        <taxon>Chordata</taxon>
        <taxon>Craniata</taxon>
        <taxon>Vertebrata</taxon>
        <taxon>Euteleostomi</taxon>
        <taxon>Lepidosauria</taxon>
        <taxon>Squamata</taxon>
        <taxon>Bifurcata</taxon>
        <taxon>Unidentata</taxon>
        <taxon>Episquamata</taxon>
        <taxon>Toxicofera</taxon>
        <taxon>Iguania</taxon>
        <taxon>Acrodonta</taxon>
        <taxon>Agamidae</taxon>
        <taxon>Agaminae</taxon>
        <taxon>Phrynocephalus</taxon>
    </lineage>
</organism>
<comment type="caution">
    <text evidence="2">The sequence shown here is derived from an EMBL/GenBank/DDBJ whole genome shotgun (WGS) entry which is preliminary data.</text>
</comment>
<dbReference type="Pfam" id="PF00027">
    <property type="entry name" value="cNMP_binding"/>
    <property type="match status" value="1"/>
</dbReference>
<dbReference type="Proteomes" id="UP001142489">
    <property type="component" value="Unassembled WGS sequence"/>
</dbReference>
<dbReference type="InterPro" id="IPR014710">
    <property type="entry name" value="RmlC-like_jellyroll"/>
</dbReference>
<dbReference type="InterPro" id="IPR018490">
    <property type="entry name" value="cNMP-bd_dom_sf"/>
</dbReference>
<dbReference type="AlphaFoldDB" id="A0A9Q0Y5B3"/>
<dbReference type="OrthoDB" id="5966510at2759"/>
<dbReference type="InterPro" id="IPR000595">
    <property type="entry name" value="cNMP-bd_dom"/>
</dbReference>
<accession>A0A9Q0Y5B3</accession>
<keyword evidence="3" id="KW-1185">Reference proteome</keyword>
<protein>
    <recommendedName>
        <fullName evidence="1">Cyclic nucleotide-binding domain-containing protein</fullName>
    </recommendedName>
</protein>
<dbReference type="PANTHER" id="PTHR23011:SF32">
    <property type="entry name" value="CYCLIC NUCLEOTIDE-BINDING DOMAIN-CONTAINING PROTEIN 1"/>
    <property type="match status" value="1"/>
</dbReference>
<evidence type="ECO:0000313" key="3">
    <source>
        <dbReference type="Proteomes" id="UP001142489"/>
    </source>
</evidence>
<gene>
    <name evidence="2" type="ORF">JRQ81_012876</name>
</gene>
<dbReference type="CDD" id="cd00038">
    <property type="entry name" value="CAP_ED"/>
    <property type="match status" value="1"/>
</dbReference>
<dbReference type="SUPFAM" id="SSF51206">
    <property type="entry name" value="cAMP-binding domain-like"/>
    <property type="match status" value="2"/>
</dbReference>
<feature type="domain" description="Cyclic nucleotide-binding" evidence="1">
    <location>
        <begin position="166"/>
        <end position="273"/>
    </location>
</feature>
<feature type="non-terminal residue" evidence="2">
    <location>
        <position position="1"/>
    </location>
</feature>
<reference evidence="2" key="1">
    <citation type="journal article" date="2023" name="DNA Res.">
        <title>Chromosome-level genome assembly of Phrynocephalus forsythii using third-generation DNA sequencing and Hi-C analysis.</title>
        <authorList>
            <person name="Qi Y."/>
            <person name="Zhao W."/>
            <person name="Zhao Y."/>
            <person name="Niu C."/>
            <person name="Cao S."/>
            <person name="Zhang Y."/>
        </authorList>
    </citation>
    <scope>NUCLEOTIDE SEQUENCE</scope>
    <source>
        <tissue evidence="2">Muscle</tissue>
    </source>
</reference>